<keyword evidence="2" id="KW-1185">Reference proteome</keyword>
<reference evidence="1" key="1">
    <citation type="journal article" date="2015" name="PeerJ">
        <title>First genomic representation of candidate bacterial phylum KSB3 points to enhanced environmental sensing as a trigger of wastewater bulking.</title>
        <authorList>
            <person name="Sekiguchi Y."/>
            <person name="Ohashi A."/>
            <person name="Parks D.H."/>
            <person name="Yamauchi T."/>
            <person name="Tyson G.W."/>
            <person name="Hugenholtz P."/>
        </authorList>
    </citation>
    <scope>NUCLEOTIDE SEQUENCE [LARGE SCALE GENOMIC DNA]</scope>
</reference>
<dbReference type="STRING" id="1499967.U27_00291"/>
<dbReference type="AlphaFoldDB" id="A0A081C745"/>
<gene>
    <name evidence="1" type="ORF">U27_00291</name>
</gene>
<dbReference type="HOGENOM" id="CLU_2191806_0_0_0"/>
<proteinExistence type="predicted"/>
<dbReference type="Proteomes" id="UP000030661">
    <property type="component" value="Unassembled WGS sequence"/>
</dbReference>
<evidence type="ECO:0000313" key="2">
    <source>
        <dbReference type="Proteomes" id="UP000030661"/>
    </source>
</evidence>
<organism evidence="1">
    <name type="scientific">Vecturithrix granuli</name>
    <dbReference type="NCBI Taxonomy" id="1499967"/>
    <lineage>
        <taxon>Bacteria</taxon>
        <taxon>Candidatus Moduliflexota</taxon>
        <taxon>Candidatus Vecturitrichia</taxon>
        <taxon>Candidatus Vecturitrichales</taxon>
        <taxon>Candidatus Vecturitrichaceae</taxon>
        <taxon>Candidatus Vecturithrix</taxon>
    </lineage>
</organism>
<evidence type="ECO:0000313" key="1">
    <source>
        <dbReference type="EMBL" id="GAK60400.1"/>
    </source>
</evidence>
<accession>A0A081C745</accession>
<dbReference type="EMBL" id="DF820473">
    <property type="protein sequence ID" value="GAK60400.1"/>
    <property type="molecule type" value="Genomic_DNA"/>
</dbReference>
<protein>
    <submittedName>
        <fullName evidence="1">Uncharacterized protein</fullName>
    </submittedName>
</protein>
<sequence>MIQQICSEMVNLANREGKRQMTHDDLNWVLDQKIVDRENLTIQIFWQQFCADRDKATVKQILAGQTPTDNISRYHLEQHGYIVKDNNAWKIRVPLFDAWLGKYIETFE</sequence>
<name>A0A081C745_VECG1</name>